<accession>A0ABP5P0I8</accession>
<feature type="repeat" description="TPR" evidence="1">
    <location>
        <begin position="597"/>
        <end position="630"/>
    </location>
</feature>
<feature type="repeat" description="TPR" evidence="1">
    <location>
        <begin position="517"/>
        <end position="550"/>
    </location>
</feature>
<proteinExistence type="predicted"/>
<reference evidence="4" key="1">
    <citation type="journal article" date="2019" name="Int. J. Syst. Evol. Microbiol.">
        <title>The Global Catalogue of Microorganisms (GCM) 10K type strain sequencing project: providing services to taxonomists for standard genome sequencing and annotation.</title>
        <authorList>
            <consortium name="The Broad Institute Genomics Platform"/>
            <consortium name="The Broad Institute Genome Sequencing Center for Infectious Disease"/>
            <person name="Wu L."/>
            <person name="Ma J."/>
        </authorList>
    </citation>
    <scope>NUCLEOTIDE SEQUENCE [LARGE SCALE GENOMIC DNA]</scope>
    <source>
        <strain evidence="4">JCM 14924</strain>
    </source>
</reference>
<dbReference type="SMART" id="SM00028">
    <property type="entry name" value="TPR"/>
    <property type="match status" value="5"/>
</dbReference>
<sequence length="724" mass="78001">MSDVVDFRGGDFRGPVIGKAEYRQQAPAPTALDALPPPAAGFTGRDEELGRLRAALDPSGAGGEQAVLVTAVSGLGGIGKTALAVRAAYAAREEGWFPGGVLFLDLHGYDDAPVTADQALQSLLRALGVEPEHIPVTADERAGLYRSVLADREPVLILADNASSPDQVRPLLPGGGRRHRVLVTSRDRLAALGARLVQLDQLTPGAAYELLDRALRIADPEDDRVVEEPEAAARLAELCGYLPLALQIAVALLAEDPGKAVAELADELGTSYDRLAALDDGDRSVRAAFDLSYRRLPAGQARLLSLLALAPGPEASEEVAAVLVGAEEPPVADLKALARAHLVERGNSRGCWRMHDLVRAFGVSVSAGDAEARQRLLAHYYRWADAADDRLRWFPGEPEPERFRTRADALAWLDRERASLVAAVQWGREERYRHRAVRLALCLCEYLRWRRYFDDMIAVNSAAQQVARVSGDREGEAMASNNLGIALRETGHPRKALVAHFRDRDLCQELGDRNGEALAWNNLGSALAEAGRVEEAIDAFLRARDLHREVGNRTGEAQAWNNLGNALVEADRVEEAMDAFIRSCDLHQALGDRYSASSAWNNLGIALSELGQTDSATEAYGKALAIRKEFEDWYGVAQTLENLGIEHEETHRPAEARAHYLQAADAYAGANAPAEAARVRARAAALTAPATPTDTPAPAAPPARTTDSGRPSPPPPDAPDSAAR</sequence>
<name>A0ABP5P0I8_9ACTN</name>
<evidence type="ECO:0000256" key="2">
    <source>
        <dbReference type="SAM" id="MobiDB-lite"/>
    </source>
</evidence>
<dbReference type="SUPFAM" id="SSF52540">
    <property type="entry name" value="P-loop containing nucleoside triphosphate hydrolases"/>
    <property type="match status" value="1"/>
</dbReference>
<gene>
    <name evidence="3" type="primary">tcrA_3</name>
    <name evidence="3" type="ORF">GCM10009787_76170</name>
</gene>
<dbReference type="InterPro" id="IPR019734">
    <property type="entry name" value="TPR_rpt"/>
</dbReference>
<evidence type="ECO:0000313" key="4">
    <source>
        <dbReference type="Proteomes" id="UP001501391"/>
    </source>
</evidence>
<feature type="compositionally biased region" description="Low complexity" evidence="2">
    <location>
        <begin position="682"/>
        <end position="710"/>
    </location>
</feature>
<dbReference type="InterPro" id="IPR027417">
    <property type="entry name" value="P-loop_NTPase"/>
</dbReference>
<evidence type="ECO:0000256" key="1">
    <source>
        <dbReference type="PROSITE-ProRule" id="PRU00339"/>
    </source>
</evidence>
<dbReference type="EMBL" id="BAAAOQ010000040">
    <property type="protein sequence ID" value="GAA2205367.1"/>
    <property type="molecule type" value="Genomic_DNA"/>
</dbReference>
<dbReference type="PANTHER" id="PTHR47691:SF3">
    <property type="entry name" value="HTH-TYPE TRANSCRIPTIONAL REGULATOR RV0890C-RELATED"/>
    <property type="match status" value="1"/>
</dbReference>
<dbReference type="Gene3D" id="1.25.40.10">
    <property type="entry name" value="Tetratricopeptide repeat domain"/>
    <property type="match status" value="1"/>
</dbReference>
<keyword evidence="4" id="KW-1185">Reference proteome</keyword>
<dbReference type="Gene3D" id="3.40.50.300">
    <property type="entry name" value="P-loop containing nucleotide triphosphate hydrolases"/>
    <property type="match status" value="1"/>
</dbReference>
<dbReference type="PROSITE" id="PS50005">
    <property type="entry name" value="TPR"/>
    <property type="match status" value="3"/>
</dbReference>
<dbReference type="Proteomes" id="UP001501391">
    <property type="component" value="Unassembled WGS sequence"/>
</dbReference>
<protein>
    <submittedName>
        <fullName evidence="3">AfsR-like transcriptional regulator TcrA</fullName>
    </submittedName>
</protein>
<evidence type="ECO:0000313" key="3">
    <source>
        <dbReference type="EMBL" id="GAA2205367.1"/>
    </source>
</evidence>
<dbReference type="RefSeq" id="WP_346164408.1">
    <property type="nucleotide sequence ID" value="NZ_BAAAOQ010000040.1"/>
</dbReference>
<dbReference type="PANTHER" id="PTHR47691">
    <property type="entry name" value="REGULATOR-RELATED"/>
    <property type="match status" value="1"/>
</dbReference>
<dbReference type="Pfam" id="PF13424">
    <property type="entry name" value="TPR_12"/>
    <property type="match status" value="2"/>
</dbReference>
<comment type="caution">
    <text evidence="3">The sequence shown here is derived from an EMBL/GenBank/DDBJ whole genome shotgun (WGS) entry which is preliminary data.</text>
</comment>
<organism evidence="3 4">
    <name type="scientific">Streptomyces bangladeshensis</name>
    <dbReference type="NCBI Taxonomy" id="295352"/>
    <lineage>
        <taxon>Bacteria</taxon>
        <taxon>Bacillati</taxon>
        <taxon>Actinomycetota</taxon>
        <taxon>Actinomycetes</taxon>
        <taxon>Kitasatosporales</taxon>
        <taxon>Streptomycetaceae</taxon>
        <taxon>Streptomyces</taxon>
    </lineage>
</organism>
<dbReference type="PRINTS" id="PR00364">
    <property type="entry name" value="DISEASERSIST"/>
</dbReference>
<keyword evidence="1" id="KW-0802">TPR repeat</keyword>
<feature type="repeat" description="TPR" evidence="1">
    <location>
        <begin position="557"/>
        <end position="590"/>
    </location>
</feature>
<dbReference type="SUPFAM" id="SSF48452">
    <property type="entry name" value="TPR-like"/>
    <property type="match status" value="2"/>
</dbReference>
<dbReference type="InterPro" id="IPR011990">
    <property type="entry name" value="TPR-like_helical_dom_sf"/>
</dbReference>
<feature type="region of interest" description="Disordered" evidence="2">
    <location>
        <begin position="682"/>
        <end position="724"/>
    </location>
</feature>